<dbReference type="InterPro" id="IPR045864">
    <property type="entry name" value="aa-tRNA-synth_II/BPL/LPL"/>
</dbReference>
<evidence type="ECO:0000313" key="7">
    <source>
        <dbReference type="Proteomes" id="UP000285530"/>
    </source>
</evidence>
<evidence type="ECO:0000256" key="1">
    <source>
        <dbReference type="ARBA" id="ARBA00022598"/>
    </source>
</evidence>
<keyword evidence="7" id="KW-1185">Reference proteome</keyword>
<evidence type="ECO:0000313" key="6">
    <source>
        <dbReference type="EMBL" id="RJL06261.1"/>
    </source>
</evidence>
<dbReference type="Pfam" id="PF03099">
    <property type="entry name" value="BPL_LplA_LipB"/>
    <property type="match status" value="1"/>
</dbReference>
<keyword evidence="2" id="KW-0092">Biotin</keyword>
<dbReference type="Pfam" id="PF02237">
    <property type="entry name" value="BPL_C"/>
    <property type="match status" value="1"/>
</dbReference>
<evidence type="ECO:0000256" key="4">
    <source>
        <dbReference type="ARBA" id="ARBA00047846"/>
    </source>
</evidence>
<sequence length="270" mass="28549">MPPPSPRSRWSPRLRVTDLTAPWPRGVARHVLDRVDSTNAEAFRLAPSLTGPAWIMARRQEAGRGRRGRAWTDPPGNFAATLVLRPDGLAADVARLSFVAALAVHDALRDLCGPALNVALKWPNDVLLNGGKLSGILLESSGAGQRVTTLAIGIGINLAEAPQPNQVEPGALRPVSLAQETGLTVTPDEMLDALAPAFARWHDQAATMGFAPIRQAWLARAARLGDTITARTGTAEVTGIFDGIDDSGALILRTPRGVQAIPAADIHFGG</sequence>
<dbReference type="InterPro" id="IPR004143">
    <property type="entry name" value="BPL_LPL_catalytic"/>
</dbReference>
<dbReference type="CDD" id="cd16442">
    <property type="entry name" value="BPL"/>
    <property type="match status" value="1"/>
</dbReference>
<proteinExistence type="predicted"/>
<dbReference type="AlphaFoldDB" id="A0A419A029"/>
<dbReference type="Gene3D" id="2.30.30.100">
    <property type="match status" value="1"/>
</dbReference>
<dbReference type="Gene3D" id="3.30.930.10">
    <property type="entry name" value="Bira Bifunctional Protein, Domain 2"/>
    <property type="match status" value="1"/>
</dbReference>
<dbReference type="InterPro" id="IPR003142">
    <property type="entry name" value="BPL_C"/>
</dbReference>
<dbReference type="GO" id="GO:0005737">
    <property type="term" value="C:cytoplasm"/>
    <property type="evidence" value="ECO:0007669"/>
    <property type="project" value="TreeGrafter"/>
</dbReference>
<evidence type="ECO:0000256" key="2">
    <source>
        <dbReference type="ARBA" id="ARBA00023267"/>
    </source>
</evidence>
<comment type="catalytic activity">
    <reaction evidence="4">
        <text>biotin + L-lysyl-[protein] + ATP = N(6)-biotinyl-L-lysyl-[protein] + AMP + diphosphate + H(+)</text>
        <dbReference type="Rhea" id="RHEA:11756"/>
        <dbReference type="Rhea" id="RHEA-COMP:9752"/>
        <dbReference type="Rhea" id="RHEA-COMP:10505"/>
        <dbReference type="ChEBI" id="CHEBI:15378"/>
        <dbReference type="ChEBI" id="CHEBI:29969"/>
        <dbReference type="ChEBI" id="CHEBI:30616"/>
        <dbReference type="ChEBI" id="CHEBI:33019"/>
        <dbReference type="ChEBI" id="CHEBI:57586"/>
        <dbReference type="ChEBI" id="CHEBI:83144"/>
        <dbReference type="ChEBI" id="CHEBI:456215"/>
        <dbReference type="EC" id="6.3.4.15"/>
    </reaction>
</comment>
<dbReference type="PROSITE" id="PS51733">
    <property type="entry name" value="BPL_LPL_CATALYTIC"/>
    <property type="match status" value="1"/>
</dbReference>
<name>A0A419A029_9RHOB</name>
<dbReference type="OrthoDB" id="9807064at2"/>
<dbReference type="NCBIfam" id="TIGR00121">
    <property type="entry name" value="birA_ligase"/>
    <property type="match status" value="1"/>
</dbReference>
<dbReference type="EMBL" id="QZEV01000011">
    <property type="protein sequence ID" value="RJL06261.1"/>
    <property type="molecule type" value="Genomic_DNA"/>
</dbReference>
<organism evidence="6 7">
    <name type="scientific">Paracoccus aestuarii</name>
    <dbReference type="NCBI Taxonomy" id="453842"/>
    <lineage>
        <taxon>Bacteria</taxon>
        <taxon>Pseudomonadati</taxon>
        <taxon>Pseudomonadota</taxon>
        <taxon>Alphaproteobacteria</taxon>
        <taxon>Rhodobacterales</taxon>
        <taxon>Paracoccaceae</taxon>
        <taxon>Paracoccus</taxon>
    </lineage>
</organism>
<protein>
    <recommendedName>
        <fullName evidence="3">biotin--[biotin carboxyl-carrier protein] ligase</fullName>
        <ecNumber evidence="3">6.3.4.15</ecNumber>
    </recommendedName>
</protein>
<dbReference type="Proteomes" id="UP000285530">
    <property type="component" value="Unassembled WGS sequence"/>
</dbReference>
<dbReference type="GO" id="GO:0004077">
    <property type="term" value="F:biotin--[biotin carboxyl-carrier protein] ligase activity"/>
    <property type="evidence" value="ECO:0007669"/>
    <property type="project" value="UniProtKB-EC"/>
</dbReference>
<evidence type="ECO:0000259" key="5">
    <source>
        <dbReference type="PROSITE" id="PS51733"/>
    </source>
</evidence>
<accession>A0A419A029</accession>
<dbReference type="PANTHER" id="PTHR12835">
    <property type="entry name" value="BIOTIN PROTEIN LIGASE"/>
    <property type="match status" value="1"/>
</dbReference>
<dbReference type="PANTHER" id="PTHR12835:SF5">
    <property type="entry name" value="BIOTIN--PROTEIN LIGASE"/>
    <property type="match status" value="1"/>
</dbReference>
<comment type="caution">
    <text evidence="6">The sequence shown here is derived from an EMBL/GenBank/DDBJ whole genome shotgun (WGS) entry which is preliminary data.</text>
</comment>
<reference evidence="6 7" key="1">
    <citation type="submission" date="2018-09" db="EMBL/GenBank/DDBJ databases">
        <title>Paracoccus onubensis nov. sp. a moderate halophilic bacterium isolated from Gruta de las Maravillas (Aracena, Spain).</title>
        <authorList>
            <person name="Jurado V."/>
            <person name="Gutierrez-Patricio S."/>
            <person name="Gonzalez-Pimentel J.L."/>
            <person name="Laiz L."/>
            <person name="Saiz-Jimenez C."/>
        </authorList>
    </citation>
    <scope>NUCLEOTIDE SEQUENCE [LARGE SCALE GENOMIC DNA]</scope>
    <source>
        <strain evidence="6 7">DSM 19484</strain>
    </source>
</reference>
<gene>
    <name evidence="6" type="ORF">D3P06_04280</name>
</gene>
<feature type="domain" description="BPL/LPL catalytic" evidence="5">
    <location>
        <begin position="12"/>
        <end position="206"/>
    </location>
</feature>
<dbReference type="SUPFAM" id="SSF55681">
    <property type="entry name" value="Class II aaRS and biotin synthetases"/>
    <property type="match status" value="1"/>
</dbReference>
<evidence type="ECO:0000256" key="3">
    <source>
        <dbReference type="ARBA" id="ARBA00024227"/>
    </source>
</evidence>
<dbReference type="InterPro" id="IPR004408">
    <property type="entry name" value="Biotin_CoA_COase_ligase"/>
</dbReference>
<keyword evidence="1 6" id="KW-0436">Ligase</keyword>
<dbReference type="EC" id="6.3.4.15" evidence="3"/>